<dbReference type="Gene3D" id="3.40.50.2300">
    <property type="match status" value="2"/>
</dbReference>
<reference evidence="6" key="1">
    <citation type="journal article" date="2019" name="Int. J. Syst. Evol. Microbiol.">
        <title>The Global Catalogue of Microorganisms (GCM) 10K type strain sequencing project: providing services to taxonomists for standard genome sequencing and annotation.</title>
        <authorList>
            <consortium name="The Broad Institute Genomics Platform"/>
            <consortium name="The Broad Institute Genome Sequencing Center for Infectious Disease"/>
            <person name="Wu L."/>
            <person name="Ma J."/>
        </authorList>
    </citation>
    <scope>NUCLEOTIDE SEQUENCE [LARGE SCALE GENOMIC DNA]</scope>
    <source>
        <strain evidence="6">CCUG 56029</strain>
    </source>
</reference>
<comment type="caution">
    <text evidence="5">The sequence shown here is derived from an EMBL/GenBank/DDBJ whole genome shotgun (WGS) entry which is preliminary data.</text>
</comment>
<dbReference type="InterPro" id="IPR010982">
    <property type="entry name" value="Lambda_DNA-bd_dom_sf"/>
</dbReference>
<gene>
    <name evidence="5" type="ORF">ACFOZ9_12605</name>
</gene>
<keyword evidence="2" id="KW-0238">DNA-binding</keyword>
<keyword evidence="1" id="KW-0805">Transcription regulation</keyword>
<dbReference type="InterPro" id="IPR028082">
    <property type="entry name" value="Peripla_BP_I"/>
</dbReference>
<evidence type="ECO:0000256" key="2">
    <source>
        <dbReference type="ARBA" id="ARBA00023125"/>
    </source>
</evidence>
<dbReference type="Gene3D" id="1.10.260.40">
    <property type="entry name" value="lambda repressor-like DNA-binding domains"/>
    <property type="match status" value="2"/>
</dbReference>
<keyword evidence="6" id="KW-1185">Reference proteome</keyword>
<dbReference type="PANTHER" id="PTHR30146">
    <property type="entry name" value="LACI-RELATED TRANSCRIPTIONAL REPRESSOR"/>
    <property type="match status" value="1"/>
</dbReference>
<proteinExistence type="predicted"/>
<keyword evidence="3" id="KW-0804">Transcription</keyword>
<organism evidence="5 6">
    <name type="scientific">Deinococcus navajonensis</name>
    <dbReference type="NCBI Taxonomy" id="309884"/>
    <lineage>
        <taxon>Bacteria</taxon>
        <taxon>Thermotogati</taxon>
        <taxon>Deinococcota</taxon>
        <taxon>Deinococci</taxon>
        <taxon>Deinococcales</taxon>
        <taxon>Deinococcaceae</taxon>
        <taxon>Deinococcus</taxon>
    </lineage>
</organism>
<evidence type="ECO:0000256" key="1">
    <source>
        <dbReference type="ARBA" id="ARBA00023015"/>
    </source>
</evidence>
<evidence type="ECO:0000313" key="5">
    <source>
        <dbReference type="EMBL" id="MFC4427051.1"/>
    </source>
</evidence>
<evidence type="ECO:0000259" key="4">
    <source>
        <dbReference type="Pfam" id="PF13377"/>
    </source>
</evidence>
<evidence type="ECO:0000313" key="6">
    <source>
        <dbReference type="Proteomes" id="UP001595998"/>
    </source>
</evidence>
<dbReference type="SUPFAM" id="SSF53822">
    <property type="entry name" value="Periplasmic binding protein-like I"/>
    <property type="match status" value="1"/>
</dbReference>
<feature type="domain" description="Transcriptional regulator LacI/GalR-like sensor" evidence="4">
    <location>
        <begin position="279"/>
        <end position="422"/>
    </location>
</feature>
<evidence type="ECO:0000256" key="3">
    <source>
        <dbReference type="ARBA" id="ARBA00023163"/>
    </source>
</evidence>
<sequence>MKKSISNRDVERIAQHAGVNTDQVRGALALNGQVSADTVERVMASARALRYTISARDRVAMAADTSVATVNRAYRPDARHLVRPDLLRRIEAEAGRLGYTPDLVAQARRNHGSPIVALCVDMEQLFNPYHAQMLYHLMQTFLQRDRHPVITPITTDRALPELAQSGVTSSVVLWEGRQTREQVKLLAATGRQAVLIGRHQGVPSAAPDWVTASEILTRCALDRGYDLLHLGYFSPDHWLPGARLEGVARVLASHPGPRPQLHLSTDPKLDPAEAVTTLRRRAQYQAAALFEELSSIPGAIDVRGAQRGPGITDELMNGLDGWIGEHGRRVAVLGLSDMTARGLLHRLQTERPAWEVGRQVGVVGYDNIEPLLSYLDPVLTTVAYDMSALAHLVADLTLIPEQREQWPDAFAVVPTTVVDRQSL</sequence>
<dbReference type="PANTHER" id="PTHR30146:SF109">
    <property type="entry name" value="HTH-TYPE TRANSCRIPTIONAL REGULATOR GALS"/>
    <property type="match status" value="1"/>
</dbReference>
<dbReference type="EMBL" id="JBHSEH010000016">
    <property type="protein sequence ID" value="MFC4427051.1"/>
    <property type="molecule type" value="Genomic_DNA"/>
</dbReference>
<dbReference type="Proteomes" id="UP001595998">
    <property type="component" value="Unassembled WGS sequence"/>
</dbReference>
<dbReference type="SUPFAM" id="SSF47413">
    <property type="entry name" value="lambda repressor-like DNA-binding domains"/>
    <property type="match status" value="1"/>
</dbReference>
<protein>
    <submittedName>
        <fullName evidence="5">Substrate-binding domain-containing protein</fullName>
    </submittedName>
</protein>
<dbReference type="InterPro" id="IPR046335">
    <property type="entry name" value="LacI/GalR-like_sensor"/>
</dbReference>
<name>A0ABV8XNA2_9DEIO</name>
<dbReference type="Pfam" id="PF13377">
    <property type="entry name" value="Peripla_BP_3"/>
    <property type="match status" value="1"/>
</dbReference>
<accession>A0ABV8XNA2</accession>
<dbReference type="RefSeq" id="WP_380040153.1">
    <property type="nucleotide sequence ID" value="NZ_JBHSEH010000016.1"/>
</dbReference>